<keyword evidence="2 5" id="KW-0732">Signal</keyword>
<dbReference type="PANTHER" id="PTHR30535">
    <property type="entry name" value="VITAMIN B12-BINDING PROTEIN"/>
    <property type="match status" value="1"/>
</dbReference>
<dbReference type="InterPro" id="IPR002491">
    <property type="entry name" value="ABC_transptr_periplasmic_BD"/>
</dbReference>
<evidence type="ECO:0000256" key="3">
    <source>
        <dbReference type="SAM" id="Coils"/>
    </source>
</evidence>
<sequence>MFKKWNVLVAAMMVALIITACGESEGTEEVEPNIEQGEATTEEGNEESADGTATDDFPRTVTDALGDEVTIDEKPERMISLIPSITETLYSLDQGDNVVGRTDWDNYPEEVLEVESVGDMTFDVERVLSLQPDLVLSHESNAHSSEEGLEQIRSAGIPVVVINDATSIDAVYEAITLIGEASGADEQAENTVEEMKERFAAVEEKASEISEEERVSVWIEVSDELYTAGSNTFIDEMLSMINADNIANTEDGWPQFTEEEVVTLNPEVIITTYGYYVEDADEKIKDRAAWQDVEAVVNDRIYDVQSDEVTRSGPRLIKGVEELASVIYPEVFGE</sequence>
<evidence type="ECO:0000259" key="6">
    <source>
        <dbReference type="PROSITE" id="PS50983"/>
    </source>
</evidence>
<proteinExistence type="inferred from homology"/>
<dbReference type="InterPro" id="IPR054828">
    <property type="entry name" value="Vit_B12_bind_prot"/>
</dbReference>
<comment type="similarity">
    <text evidence="1">Belongs to the bacterial solute-binding protein 8 family.</text>
</comment>
<name>A0AB39BTI8_9BACI</name>
<evidence type="ECO:0000256" key="4">
    <source>
        <dbReference type="SAM" id="MobiDB-lite"/>
    </source>
</evidence>
<evidence type="ECO:0000313" key="7">
    <source>
        <dbReference type="EMBL" id="XDI37196.1"/>
    </source>
</evidence>
<reference evidence="7" key="1">
    <citation type="submission" date="2024-07" db="EMBL/GenBank/DDBJ databases">
        <title>Identification and characteristics of an arsenic-resistant bacterial isolate, which belongs to a novel species.</title>
        <authorList>
            <person name="Juszczyk A."/>
            <person name="Kowalczyk A."/>
            <person name="Was K."/>
            <person name="Kosowicz W."/>
            <person name="Budzyn A."/>
            <person name="Latowski D."/>
        </authorList>
    </citation>
    <scope>NUCLEOTIDE SEQUENCE</scope>
    <source>
        <strain evidence="7">As8PL</strain>
    </source>
</reference>
<gene>
    <name evidence="7" type="ORF">AB3N04_02445</name>
</gene>
<dbReference type="Gene3D" id="3.40.50.1980">
    <property type="entry name" value="Nitrogenase molybdenum iron protein domain"/>
    <property type="match status" value="2"/>
</dbReference>
<dbReference type="GO" id="GO:0071281">
    <property type="term" value="P:cellular response to iron ion"/>
    <property type="evidence" value="ECO:0007669"/>
    <property type="project" value="TreeGrafter"/>
</dbReference>
<dbReference type="CDD" id="cd01143">
    <property type="entry name" value="YvrC"/>
    <property type="match status" value="1"/>
</dbReference>
<dbReference type="RefSeq" id="WP_368504564.1">
    <property type="nucleotide sequence ID" value="NZ_CP162551.1"/>
</dbReference>
<dbReference type="NCBIfam" id="NF038402">
    <property type="entry name" value="TroA_like"/>
    <property type="match status" value="1"/>
</dbReference>
<dbReference type="PROSITE" id="PS50983">
    <property type="entry name" value="FE_B12_PBP"/>
    <property type="match status" value="1"/>
</dbReference>
<evidence type="ECO:0000256" key="2">
    <source>
        <dbReference type="ARBA" id="ARBA00022729"/>
    </source>
</evidence>
<dbReference type="PROSITE" id="PS51257">
    <property type="entry name" value="PROKAR_LIPOPROTEIN"/>
    <property type="match status" value="1"/>
</dbReference>
<dbReference type="EMBL" id="CP162551">
    <property type="protein sequence ID" value="XDI37196.1"/>
    <property type="molecule type" value="Genomic_DNA"/>
</dbReference>
<dbReference type="Pfam" id="PF01497">
    <property type="entry name" value="Peripla_BP_2"/>
    <property type="match status" value="1"/>
</dbReference>
<dbReference type="PANTHER" id="PTHR30535:SF34">
    <property type="entry name" value="MOLYBDATE-BINDING PROTEIN MOLA"/>
    <property type="match status" value="1"/>
</dbReference>
<feature type="compositionally biased region" description="Acidic residues" evidence="4">
    <location>
        <begin position="40"/>
        <end position="49"/>
    </location>
</feature>
<feature type="coiled-coil region" evidence="3">
    <location>
        <begin position="185"/>
        <end position="212"/>
    </location>
</feature>
<evidence type="ECO:0000256" key="1">
    <source>
        <dbReference type="ARBA" id="ARBA00008814"/>
    </source>
</evidence>
<feature type="region of interest" description="Disordered" evidence="4">
    <location>
        <begin position="25"/>
        <end position="58"/>
    </location>
</feature>
<feature type="signal peptide" evidence="5">
    <location>
        <begin position="1"/>
        <end position="20"/>
    </location>
</feature>
<dbReference type="AlphaFoldDB" id="A0AB39BTI8"/>
<protein>
    <submittedName>
        <fullName evidence="7">ABC transporter substrate-binding protein</fullName>
    </submittedName>
</protein>
<evidence type="ECO:0000256" key="5">
    <source>
        <dbReference type="SAM" id="SignalP"/>
    </source>
</evidence>
<feature type="chain" id="PRO_5044329994" evidence="5">
    <location>
        <begin position="21"/>
        <end position="334"/>
    </location>
</feature>
<accession>A0AB39BTI8</accession>
<keyword evidence="3" id="KW-0175">Coiled coil</keyword>
<dbReference type="SUPFAM" id="SSF53807">
    <property type="entry name" value="Helical backbone' metal receptor"/>
    <property type="match status" value="1"/>
</dbReference>
<dbReference type="InterPro" id="IPR050902">
    <property type="entry name" value="ABC_Transporter_SBP"/>
</dbReference>
<organism evidence="7">
    <name type="scientific">Alkalihalophilus sp. As8PL</name>
    <dbReference type="NCBI Taxonomy" id="3237103"/>
    <lineage>
        <taxon>Bacteria</taxon>
        <taxon>Bacillati</taxon>
        <taxon>Bacillota</taxon>
        <taxon>Bacilli</taxon>
        <taxon>Bacillales</taxon>
        <taxon>Bacillaceae</taxon>
        <taxon>Alkalihalophilus</taxon>
    </lineage>
</organism>
<feature type="domain" description="Fe/B12 periplasmic-binding" evidence="6">
    <location>
        <begin position="77"/>
        <end position="331"/>
    </location>
</feature>